<dbReference type="PANTHER" id="PTHR48014">
    <property type="entry name" value="SERINE/THREONINE-PROTEIN KINASE FRAY2"/>
    <property type="match status" value="1"/>
</dbReference>
<dbReference type="GO" id="GO:0005524">
    <property type="term" value="F:ATP binding"/>
    <property type="evidence" value="ECO:0007669"/>
    <property type="project" value="InterPro"/>
</dbReference>
<dbReference type="SUPFAM" id="SSF56112">
    <property type="entry name" value="Protein kinase-like (PK-like)"/>
    <property type="match status" value="1"/>
</dbReference>
<dbReference type="PANTHER" id="PTHR48014:SF7">
    <property type="entry name" value="SERINE_THREONINE-PROTEIN KINASE BLUS1"/>
    <property type="match status" value="1"/>
</dbReference>
<name>A0A165Y5M3_DAUCS</name>
<sequence length="381" mass="42513">MDENIGLVITDGEKSYKILEPVGIWGPQMNLIVYDAAVLGADDDLEKAPHFALKMIPEMGDLQEYHDMTLEDLHKSRKLADDVIARGYILPVTNSFYSEIRGKLTLCIVFPCKADVISLRSVMSTGPRFADGIPEAFIKIAMVRVVRGLQQIHNRIYNEKRMHHMQLTTNAIVFNHVSETVQLSYAATVYESGAILNDNNVYSMNKMLAWGLAPEVKGVDEPFGYVHAYDTAKSDIWLVGIAALELAYGKILVESRKELLQVARYICQVKVLPDTWEDLKLKSAELAADKDLPIKKRKLSNEEAITASLANVAKGRFSDCFAKFLAFCLDADLNKRASAMQLGKHAFLQEGVGSMINFRDIVVKGLSPHVLRVLGPKKPRC</sequence>
<reference evidence="2" key="2">
    <citation type="submission" date="2022-03" db="EMBL/GenBank/DDBJ databases">
        <title>Draft title - Genomic analysis of global carrot germplasm unveils the trajectory of domestication and the origin of high carotenoid orange carrot.</title>
        <authorList>
            <person name="Iorizzo M."/>
            <person name="Ellison S."/>
            <person name="Senalik D."/>
            <person name="Macko-Podgorni A."/>
            <person name="Grzebelus D."/>
            <person name="Bostan H."/>
            <person name="Rolling W."/>
            <person name="Curaba J."/>
            <person name="Simon P."/>
        </authorList>
    </citation>
    <scope>NUCLEOTIDE SEQUENCE</scope>
    <source>
        <tissue evidence="2">Leaf</tissue>
    </source>
</reference>
<evidence type="ECO:0000313" key="2">
    <source>
        <dbReference type="EMBL" id="WOG97840.1"/>
    </source>
</evidence>
<dbReference type="GO" id="GO:0004672">
    <property type="term" value="F:protein kinase activity"/>
    <property type="evidence" value="ECO:0007669"/>
    <property type="project" value="InterPro"/>
</dbReference>
<organism evidence="2 3">
    <name type="scientific">Daucus carota subsp. sativus</name>
    <name type="common">Carrot</name>
    <dbReference type="NCBI Taxonomy" id="79200"/>
    <lineage>
        <taxon>Eukaryota</taxon>
        <taxon>Viridiplantae</taxon>
        <taxon>Streptophyta</taxon>
        <taxon>Embryophyta</taxon>
        <taxon>Tracheophyta</taxon>
        <taxon>Spermatophyta</taxon>
        <taxon>Magnoliopsida</taxon>
        <taxon>eudicotyledons</taxon>
        <taxon>Gunneridae</taxon>
        <taxon>Pentapetalae</taxon>
        <taxon>asterids</taxon>
        <taxon>campanulids</taxon>
        <taxon>Apiales</taxon>
        <taxon>Apiaceae</taxon>
        <taxon>Apioideae</taxon>
        <taxon>Scandiceae</taxon>
        <taxon>Daucinae</taxon>
        <taxon>Daucus</taxon>
        <taxon>Daucus sect. Daucus</taxon>
    </lineage>
</organism>
<dbReference type="InterPro" id="IPR000719">
    <property type="entry name" value="Prot_kinase_dom"/>
</dbReference>
<dbReference type="InterPro" id="IPR011009">
    <property type="entry name" value="Kinase-like_dom_sf"/>
</dbReference>
<evidence type="ECO:0000256" key="1">
    <source>
        <dbReference type="ARBA" id="ARBA00008874"/>
    </source>
</evidence>
<dbReference type="Proteomes" id="UP000077755">
    <property type="component" value="Chromosome 4"/>
</dbReference>
<dbReference type="AlphaFoldDB" id="A0A165Y5M3"/>
<dbReference type="Pfam" id="PF00069">
    <property type="entry name" value="Pkinase"/>
    <property type="match status" value="1"/>
</dbReference>
<dbReference type="Gramene" id="KZM98827">
    <property type="protein sequence ID" value="KZM98827"/>
    <property type="gene ID" value="DCAR_013811"/>
</dbReference>
<dbReference type="Gene3D" id="1.10.510.10">
    <property type="entry name" value="Transferase(Phosphotransferase) domain 1"/>
    <property type="match status" value="1"/>
</dbReference>
<comment type="similarity">
    <text evidence="1">Belongs to the protein kinase superfamily. STE Ser/Thr protein kinase family. STE20 subfamily.</text>
</comment>
<dbReference type="GO" id="GO:0043539">
    <property type="term" value="F:protein serine/threonine kinase activator activity"/>
    <property type="evidence" value="ECO:0007669"/>
    <property type="project" value="InterPro"/>
</dbReference>
<accession>A0A165Y5M3</accession>
<evidence type="ECO:0000313" key="3">
    <source>
        <dbReference type="Proteomes" id="UP000077755"/>
    </source>
</evidence>
<dbReference type="SMART" id="SM00220">
    <property type="entry name" value="S_TKc"/>
    <property type="match status" value="1"/>
</dbReference>
<keyword evidence="3" id="KW-1185">Reference proteome</keyword>
<protein>
    <submittedName>
        <fullName evidence="2">Uncharacterized protein</fullName>
    </submittedName>
</protein>
<dbReference type="InterPro" id="IPR047173">
    <property type="entry name" value="STRAD_A/B-like"/>
</dbReference>
<dbReference type="EMBL" id="CP093346">
    <property type="protein sequence ID" value="WOG97840.1"/>
    <property type="molecule type" value="Genomic_DNA"/>
</dbReference>
<reference evidence="2" key="1">
    <citation type="journal article" date="2016" name="Nat. Genet.">
        <title>A high-quality carrot genome assembly provides new insights into carotenoid accumulation and asterid genome evolution.</title>
        <authorList>
            <person name="Iorizzo M."/>
            <person name="Ellison S."/>
            <person name="Senalik D."/>
            <person name="Zeng P."/>
            <person name="Satapoomin P."/>
            <person name="Huang J."/>
            <person name="Bowman M."/>
            <person name="Iovene M."/>
            <person name="Sanseverino W."/>
            <person name="Cavagnaro P."/>
            <person name="Yildiz M."/>
            <person name="Macko-Podgorni A."/>
            <person name="Moranska E."/>
            <person name="Grzebelus E."/>
            <person name="Grzebelus D."/>
            <person name="Ashrafi H."/>
            <person name="Zheng Z."/>
            <person name="Cheng S."/>
            <person name="Spooner D."/>
            <person name="Van Deynze A."/>
            <person name="Simon P."/>
        </authorList>
    </citation>
    <scope>NUCLEOTIDE SEQUENCE</scope>
    <source>
        <tissue evidence="2">Leaf</tissue>
    </source>
</reference>
<proteinExistence type="inferred from homology"/>
<gene>
    <name evidence="2" type="ORF">DCAR_0417181</name>
</gene>
<dbReference type="PROSITE" id="PS50011">
    <property type="entry name" value="PROTEIN_KINASE_DOM"/>
    <property type="match status" value="1"/>
</dbReference>